<dbReference type="InterPro" id="IPR008589">
    <property type="entry name" value="MupG"/>
</dbReference>
<dbReference type="InterPro" id="IPR017853">
    <property type="entry name" value="GH"/>
</dbReference>
<dbReference type="PANTHER" id="PTHR38435">
    <property type="match status" value="1"/>
</dbReference>
<dbReference type="SUPFAM" id="SSF51445">
    <property type="entry name" value="(Trans)glycosidases"/>
    <property type="match status" value="1"/>
</dbReference>
<reference evidence="3 6" key="2">
    <citation type="submission" date="2020-07" db="EMBL/GenBank/DDBJ databases">
        <authorList>
            <person name="Feng H."/>
        </authorList>
    </citation>
    <scope>NUCLEOTIDE SEQUENCE [LARGE SCALE GENOMIC DNA]</scope>
    <source>
        <strain evidence="6">s-12</strain>
        <strain evidence="3">S-12</strain>
    </source>
</reference>
<dbReference type="AlphaFoldDB" id="A0A6B3W4W0"/>
<dbReference type="Proteomes" id="UP000472971">
    <property type="component" value="Unassembled WGS sequence"/>
</dbReference>
<dbReference type="EMBL" id="JACEIO010000055">
    <property type="protein sequence ID" value="MBA4538614.1"/>
    <property type="molecule type" value="Genomic_DNA"/>
</dbReference>
<dbReference type="Proteomes" id="UP000570010">
    <property type="component" value="Unassembled WGS sequence"/>
</dbReference>
<dbReference type="Pfam" id="PF19200">
    <property type="entry name" value="MupG_N"/>
    <property type="match status" value="1"/>
</dbReference>
<evidence type="ECO:0000313" key="6">
    <source>
        <dbReference type="Proteomes" id="UP000570010"/>
    </source>
</evidence>
<dbReference type="EMBL" id="JAAIWN010000057">
    <property type="protein sequence ID" value="NEY82976.1"/>
    <property type="molecule type" value="Genomic_DNA"/>
</dbReference>
<dbReference type="InterPro" id="IPR043797">
    <property type="entry name" value="MupG_N"/>
</dbReference>
<keyword evidence="5" id="KW-1185">Reference proteome</keyword>
<evidence type="ECO:0000313" key="3">
    <source>
        <dbReference type="EMBL" id="MBA4538614.1"/>
    </source>
</evidence>
<evidence type="ECO:0000313" key="5">
    <source>
        <dbReference type="Proteomes" id="UP000472971"/>
    </source>
</evidence>
<comment type="caution">
    <text evidence="4">The sequence shown here is derived from an EMBL/GenBank/DDBJ whole genome shotgun (WGS) entry which is preliminary data.</text>
</comment>
<organism evidence="4 5">
    <name type="scientific">Bacillus aquiflavi</name>
    <dbReference type="NCBI Taxonomy" id="2672567"/>
    <lineage>
        <taxon>Bacteria</taxon>
        <taxon>Bacillati</taxon>
        <taxon>Bacillota</taxon>
        <taxon>Bacilli</taxon>
        <taxon>Bacillales</taxon>
        <taxon>Bacillaceae</taxon>
        <taxon>Bacillus</taxon>
    </lineage>
</organism>
<evidence type="ECO:0000313" key="4">
    <source>
        <dbReference type="EMBL" id="NEY82976.1"/>
    </source>
</evidence>
<dbReference type="RefSeq" id="WP_163243374.1">
    <property type="nucleotide sequence ID" value="NZ_CP082780.1"/>
</dbReference>
<reference evidence="4 5" key="1">
    <citation type="submission" date="2020-02" db="EMBL/GenBank/DDBJ databases">
        <title>Bacillus aquiflavi sp. nov., isolated from yellow water of strong flavor Chinese baijiu in Yibin region of China.</title>
        <authorList>
            <person name="Xie J."/>
        </authorList>
    </citation>
    <scope>NUCLEOTIDE SEQUENCE [LARGE SCALE GENOMIC DNA]</scope>
    <source>
        <strain evidence="4 5">3H-10</strain>
    </source>
</reference>
<proteinExistence type="predicted"/>
<evidence type="ECO:0000259" key="1">
    <source>
        <dbReference type="Pfam" id="PF05913"/>
    </source>
</evidence>
<dbReference type="Pfam" id="PF05913">
    <property type="entry name" value="MupG_C"/>
    <property type="match status" value="1"/>
</dbReference>
<name>A0A6B3W4W0_9BACI</name>
<feature type="domain" description="6-phospho-N-acetylmuramidase N-terminal" evidence="2">
    <location>
        <begin position="3"/>
        <end position="231"/>
    </location>
</feature>
<dbReference type="Gene3D" id="2.40.100.10">
    <property type="entry name" value="Cyclophilin-like"/>
    <property type="match status" value="1"/>
</dbReference>
<evidence type="ECO:0000259" key="2">
    <source>
        <dbReference type="Pfam" id="PF19200"/>
    </source>
</evidence>
<dbReference type="PANTHER" id="PTHR38435:SF2">
    <property type="entry name" value="DUF871 DOMAIN-CONTAINING PROTEIN"/>
    <property type="match status" value="1"/>
</dbReference>
<dbReference type="InterPro" id="IPR043894">
    <property type="entry name" value="MupG_C"/>
</dbReference>
<accession>A0A6B3W4W0</accession>
<dbReference type="InterPro" id="IPR029000">
    <property type="entry name" value="Cyclophilin-like_dom_sf"/>
</dbReference>
<dbReference type="SUPFAM" id="SSF50891">
    <property type="entry name" value="Cyclophilin-like"/>
    <property type="match status" value="1"/>
</dbReference>
<sequence length="354" mass="40365">MRGISVYLAEQPIHQIESYIRKVRKHGFQSIFTSLHIPEDDHSYYRKRLIDLGELAKSINMELVADISKTSLKKLGLTVKTANELCQWGLTGLRIDYGINAEEIVELSTFMKIALNASTINHLSLEKLVNAGLSLSSVEGWHNFYPRPETGLDREEFHEKNNWLNMKGISVMAFIPGDEQLRGPLFSRLPTLEDHRNMSPFSAYLQLKDMLVDKVLVGDKTISDFALKQFSAFNEGMIILRAKPYTENIDLLQFVSAIHTNRLDLARDCIRSVESRNYAQIGTRDLSPFHTVERPLGAITVDNENYGRYKGELQITKRSLQADKKVNVIGQIVEEDIPLIPFIKGGKQFQIEWV</sequence>
<feature type="domain" description="6-phospho-N-acetylmuramidase C-terminal" evidence="1">
    <location>
        <begin position="254"/>
        <end position="351"/>
    </location>
</feature>
<dbReference type="Gene3D" id="3.20.20.70">
    <property type="entry name" value="Aldolase class I"/>
    <property type="match status" value="1"/>
</dbReference>
<gene>
    <name evidence="4" type="ORF">G4D64_16105</name>
    <name evidence="3" type="ORF">H1Z61_16150</name>
</gene>
<dbReference type="InterPro" id="IPR013785">
    <property type="entry name" value="Aldolase_TIM"/>
</dbReference>
<protein>
    <submittedName>
        <fullName evidence="4">DUF871 domain-containing protein</fullName>
    </submittedName>
</protein>